<protein>
    <submittedName>
        <fullName evidence="2">Uncharacterized protein</fullName>
    </submittedName>
</protein>
<keyword evidence="1" id="KW-0812">Transmembrane</keyword>
<dbReference type="VEuPathDB" id="MicrosporidiaDB:EDEG_01895"/>
<feature type="transmembrane region" description="Helical" evidence="1">
    <location>
        <begin position="39"/>
        <end position="58"/>
    </location>
</feature>
<proteinExistence type="predicted"/>
<dbReference type="HOGENOM" id="CLU_2263684_0_0_1"/>
<keyword evidence="3" id="KW-1185">Reference proteome</keyword>
<evidence type="ECO:0000313" key="2">
    <source>
        <dbReference type="EMBL" id="EJW03803.1"/>
    </source>
</evidence>
<evidence type="ECO:0000256" key="1">
    <source>
        <dbReference type="SAM" id="Phobius"/>
    </source>
</evidence>
<dbReference type="InParanoid" id="J8ZVV8"/>
<gene>
    <name evidence="2" type="ORF">EDEG_01895</name>
</gene>
<dbReference type="EMBL" id="AFBI03000030">
    <property type="protein sequence ID" value="EJW03803.1"/>
    <property type="molecule type" value="Genomic_DNA"/>
</dbReference>
<evidence type="ECO:0000313" key="3">
    <source>
        <dbReference type="Proteomes" id="UP000003163"/>
    </source>
</evidence>
<dbReference type="AlphaFoldDB" id="J8ZVV8"/>
<organism evidence="2 3">
    <name type="scientific">Edhazardia aedis (strain USNM 41457)</name>
    <name type="common">Microsporidian parasite</name>
    <dbReference type="NCBI Taxonomy" id="1003232"/>
    <lineage>
        <taxon>Eukaryota</taxon>
        <taxon>Fungi</taxon>
        <taxon>Fungi incertae sedis</taxon>
        <taxon>Microsporidia</taxon>
        <taxon>Edhazardia</taxon>
    </lineage>
</organism>
<reference evidence="2 3" key="1">
    <citation type="submission" date="2011-08" db="EMBL/GenBank/DDBJ databases">
        <authorList>
            <person name="Liu Z.J."/>
            <person name="Shi F.L."/>
            <person name="Lu J.Q."/>
            <person name="Li M."/>
            <person name="Wang Z.L."/>
        </authorList>
    </citation>
    <scope>NUCLEOTIDE SEQUENCE [LARGE SCALE GENOMIC DNA]</scope>
    <source>
        <strain evidence="2 3">USNM 41457</strain>
    </source>
</reference>
<name>J8ZVV8_EDHAE</name>
<accession>J8ZVV8</accession>
<reference evidence="3" key="2">
    <citation type="submission" date="2015-07" db="EMBL/GenBank/DDBJ databases">
        <title>Contrasting host-pathogen interactions and genome evolution in two generalist and specialist microsporidian pathogens of mosquitoes.</title>
        <authorList>
            <consortium name="The Broad Institute Genomics Platform"/>
            <consortium name="The Broad Institute Genome Sequencing Center for Infectious Disease"/>
            <person name="Cuomo C.A."/>
            <person name="Sanscrainte N.D."/>
            <person name="Goldberg J.M."/>
            <person name="Heiman D."/>
            <person name="Young S."/>
            <person name="Zeng Q."/>
            <person name="Becnel J.J."/>
            <person name="Birren B.W."/>
        </authorList>
    </citation>
    <scope>NUCLEOTIDE SEQUENCE [LARGE SCALE GENOMIC DNA]</scope>
    <source>
        <strain evidence="3">USNM 41457</strain>
    </source>
</reference>
<comment type="caution">
    <text evidence="2">The sequence shown here is derived from an EMBL/GenBank/DDBJ whole genome shotgun (WGS) entry which is preliminary data.</text>
</comment>
<keyword evidence="1" id="KW-1133">Transmembrane helix</keyword>
<sequence length="103" mass="12977">MFRKISSWLYLLKESFLFLVRDCVFHFHHIISWKSTCSFLGYFFRFYIVYFFEFRFLYFRNRFIFNTHYLLNKFLIVNDLNFNTIVEKISLLKYKKILLFLCV</sequence>
<keyword evidence="1" id="KW-0472">Membrane</keyword>
<dbReference type="Proteomes" id="UP000003163">
    <property type="component" value="Unassembled WGS sequence"/>
</dbReference>